<sequence>MRTCFASSVVRRITLMLWYESVKARKSRTL</sequence>
<accession>D7TFR3</accession>
<protein>
    <submittedName>
        <fullName evidence="1">Uncharacterized protein</fullName>
    </submittedName>
</protein>
<proteinExistence type="predicted"/>
<dbReference type="Proteomes" id="UP000009183">
    <property type="component" value="Chromosome 18, unordered"/>
</dbReference>
<keyword evidence="2" id="KW-1185">Reference proteome</keyword>
<dbReference type="EMBL" id="FN595772">
    <property type="protein sequence ID" value="CBI29336.3"/>
    <property type="molecule type" value="Genomic_DNA"/>
</dbReference>
<dbReference type="InParanoid" id="D7TFR3"/>
<evidence type="ECO:0000313" key="2">
    <source>
        <dbReference type="Proteomes" id="UP000009183"/>
    </source>
</evidence>
<gene>
    <name evidence="1" type="ordered locus">VIT_18s0001g01750</name>
</gene>
<dbReference type="PaxDb" id="29760-VIT_18s0001g01750.t01"/>
<dbReference type="HOGENOM" id="CLU_3407145_0_0_1"/>
<evidence type="ECO:0000313" key="1">
    <source>
        <dbReference type="EMBL" id="CBI29336.3"/>
    </source>
</evidence>
<reference evidence="2" key="1">
    <citation type="journal article" date="2007" name="Nature">
        <title>The grapevine genome sequence suggests ancestral hexaploidization in major angiosperm phyla.</title>
        <authorList>
            <consortium name="The French-Italian Public Consortium for Grapevine Genome Characterization."/>
            <person name="Jaillon O."/>
            <person name="Aury J.-M."/>
            <person name="Noel B."/>
            <person name="Policriti A."/>
            <person name="Clepet C."/>
            <person name="Casagrande A."/>
            <person name="Choisne N."/>
            <person name="Aubourg S."/>
            <person name="Vitulo N."/>
            <person name="Jubin C."/>
            <person name="Vezzi A."/>
            <person name="Legeai F."/>
            <person name="Hugueney P."/>
            <person name="Dasilva C."/>
            <person name="Horner D."/>
            <person name="Mica E."/>
            <person name="Jublot D."/>
            <person name="Poulain J."/>
            <person name="Bruyere C."/>
            <person name="Billault A."/>
            <person name="Segurens B."/>
            <person name="Gouyvenoux M."/>
            <person name="Ugarte E."/>
            <person name="Cattonaro F."/>
            <person name="Anthouard V."/>
            <person name="Vico V."/>
            <person name="Del Fabbro C."/>
            <person name="Alaux M."/>
            <person name="Di Gaspero G."/>
            <person name="Dumas V."/>
            <person name="Felice N."/>
            <person name="Paillard S."/>
            <person name="Juman I."/>
            <person name="Moroldo M."/>
            <person name="Scalabrin S."/>
            <person name="Canaguier A."/>
            <person name="Le Clainche I."/>
            <person name="Malacrida G."/>
            <person name="Durand E."/>
            <person name="Pesole G."/>
            <person name="Laucou V."/>
            <person name="Chatelet P."/>
            <person name="Merdinoglu D."/>
            <person name="Delledonne M."/>
            <person name="Pezzotti M."/>
            <person name="Lecharny A."/>
            <person name="Scarpelli C."/>
            <person name="Artiguenave F."/>
            <person name="Pe M.E."/>
            <person name="Valle G."/>
            <person name="Morgante M."/>
            <person name="Caboche M."/>
            <person name="Adam-Blondon A.-F."/>
            <person name="Weissenbach J."/>
            <person name="Quetier F."/>
            <person name="Wincker P."/>
        </authorList>
    </citation>
    <scope>NUCLEOTIDE SEQUENCE [LARGE SCALE GENOMIC DNA]</scope>
    <source>
        <strain evidence="2">cv. Pinot noir / PN40024</strain>
    </source>
</reference>
<name>D7TFR3_VITVI</name>
<organism evidence="1 2">
    <name type="scientific">Vitis vinifera</name>
    <name type="common">Grape</name>
    <dbReference type="NCBI Taxonomy" id="29760"/>
    <lineage>
        <taxon>Eukaryota</taxon>
        <taxon>Viridiplantae</taxon>
        <taxon>Streptophyta</taxon>
        <taxon>Embryophyta</taxon>
        <taxon>Tracheophyta</taxon>
        <taxon>Spermatophyta</taxon>
        <taxon>Magnoliopsida</taxon>
        <taxon>eudicotyledons</taxon>
        <taxon>Gunneridae</taxon>
        <taxon>Pentapetalae</taxon>
        <taxon>rosids</taxon>
        <taxon>Vitales</taxon>
        <taxon>Vitaceae</taxon>
        <taxon>Viteae</taxon>
        <taxon>Vitis</taxon>
    </lineage>
</organism>
<dbReference type="AlphaFoldDB" id="D7TFR3"/>